<accession>A0A0B7HCV8</accession>
<feature type="active site" evidence="4">
    <location>
        <position position="21"/>
    </location>
</feature>
<protein>
    <recommendedName>
        <fullName evidence="4">Peptide methionine sulfoxide reductase MsrA</fullName>
        <shortName evidence="4">Protein-methionine-S-oxide reductase</shortName>
        <ecNumber evidence="4">1.8.4.11</ecNumber>
    </recommendedName>
    <alternativeName>
        <fullName evidence="4">Peptide-methionine (S)-S-oxide reductase</fullName>
        <shortName evidence="4">Peptide Met(O) reductase</shortName>
    </alternativeName>
</protein>
<dbReference type="SUPFAM" id="SSF55068">
    <property type="entry name" value="Peptide methionine sulfoxide reductase"/>
    <property type="match status" value="1"/>
</dbReference>
<reference evidence="5 6" key="1">
    <citation type="submission" date="2015-01" db="EMBL/GenBank/DDBJ databases">
        <authorList>
            <person name="Xiang T."/>
            <person name="Song Y."/>
            <person name="Huang L."/>
            <person name="Wang B."/>
            <person name="Wu P."/>
        </authorList>
    </citation>
    <scope>NUCLEOTIDE SEQUENCE [LARGE SCALE GENOMIC DNA]</scope>
    <source>
        <strain evidence="5 6">Cc12</strain>
    </source>
</reference>
<proteinExistence type="inferred from homology"/>
<dbReference type="GeneID" id="69581225"/>
<dbReference type="PANTHER" id="PTHR43774">
    <property type="entry name" value="PEPTIDE METHIONINE SULFOXIDE REDUCTASE"/>
    <property type="match status" value="1"/>
</dbReference>
<comment type="catalytic activity">
    <reaction evidence="2 4">
        <text>L-methionyl-[protein] + [thioredoxin]-disulfide + H2O = L-methionyl-(S)-S-oxide-[protein] + [thioredoxin]-dithiol</text>
        <dbReference type="Rhea" id="RHEA:14217"/>
        <dbReference type="Rhea" id="RHEA-COMP:10698"/>
        <dbReference type="Rhea" id="RHEA-COMP:10700"/>
        <dbReference type="Rhea" id="RHEA-COMP:12313"/>
        <dbReference type="Rhea" id="RHEA-COMP:12315"/>
        <dbReference type="ChEBI" id="CHEBI:15377"/>
        <dbReference type="ChEBI" id="CHEBI:16044"/>
        <dbReference type="ChEBI" id="CHEBI:29950"/>
        <dbReference type="ChEBI" id="CHEBI:44120"/>
        <dbReference type="ChEBI" id="CHEBI:50058"/>
        <dbReference type="EC" id="1.8.4.11"/>
    </reaction>
</comment>
<dbReference type="Pfam" id="PF01625">
    <property type="entry name" value="PMSR"/>
    <property type="match status" value="1"/>
</dbReference>
<evidence type="ECO:0000256" key="3">
    <source>
        <dbReference type="ARBA" id="ARBA00048782"/>
    </source>
</evidence>
<dbReference type="EC" id="1.8.4.11" evidence="4"/>
<evidence type="ECO:0000256" key="1">
    <source>
        <dbReference type="ARBA" id="ARBA00023002"/>
    </source>
</evidence>
<evidence type="ECO:0000313" key="6">
    <source>
        <dbReference type="Proteomes" id="UP000044026"/>
    </source>
</evidence>
<evidence type="ECO:0000256" key="4">
    <source>
        <dbReference type="HAMAP-Rule" id="MF_01401"/>
    </source>
</evidence>
<evidence type="ECO:0000256" key="2">
    <source>
        <dbReference type="ARBA" id="ARBA00047806"/>
    </source>
</evidence>
<dbReference type="NCBIfam" id="TIGR00401">
    <property type="entry name" value="msrA"/>
    <property type="match status" value="1"/>
</dbReference>
<dbReference type="GO" id="GO:0008113">
    <property type="term" value="F:peptide-methionine (S)-S-oxide reductase activity"/>
    <property type="evidence" value="ECO:0007669"/>
    <property type="project" value="UniProtKB-UniRule"/>
</dbReference>
<dbReference type="Gene3D" id="3.30.1060.10">
    <property type="entry name" value="Peptide methionine sulphoxide reductase MsrA"/>
    <property type="match status" value="1"/>
</dbReference>
<dbReference type="PANTHER" id="PTHR43774:SF1">
    <property type="entry name" value="PEPTIDE METHIONINE SULFOXIDE REDUCTASE MSRA 2"/>
    <property type="match status" value="1"/>
</dbReference>
<sequence length="187" mass="21786">MLSVNENITEKYKTATFGAGCFWCVEAIFELLKGVIHVKSGYTGGHTPNPTYEEVCDGVTGHAEVVQITYDPNVISFENLLAVFWNIHNPTTLNQQGIDYGTQYRSAIFYHNDYQRKAALKSKQFFEDSDLWPHKYVTEISKLDVFYPAESYHDNFYSQNMEEFYCSQIITPKINKFKRIFTQWLKQ</sequence>
<dbReference type="RefSeq" id="WP_041999945.1">
    <property type="nucleotide sequence ID" value="NZ_BOQJ01000008.1"/>
</dbReference>
<dbReference type="InterPro" id="IPR036509">
    <property type="entry name" value="Met_Sox_Rdtase_MsrA_sf"/>
</dbReference>
<comment type="function">
    <text evidence="4">Has an important function as a repair enzyme for proteins that have been inactivated by oxidation. Catalyzes the reversible oxidation-reduction of methionine sulfoxide in proteins to methionine.</text>
</comment>
<dbReference type="Proteomes" id="UP000044026">
    <property type="component" value="Unassembled WGS sequence"/>
</dbReference>
<keyword evidence="1 4" id="KW-0560">Oxidoreductase</keyword>
<gene>
    <name evidence="4 5" type="primary">msrA</name>
    <name evidence="5" type="ORF">CCAN12_620043</name>
</gene>
<name>A0A0B7HCV8_9FLAO</name>
<dbReference type="HAMAP" id="MF_01401">
    <property type="entry name" value="MsrA"/>
    <property type="match status" value="1"/>
</dbReference>
<evidence type="ECO:0000313" key="5">
    <source>
        <dbReference type="EMBL" id="CEN35702.1"/>
    </source>
</evidence>
<comment type="similarity">
    <text evidence="4">Belongs to the MsrA Met sulfoxide reductase family.</text>
</comment>
<comment type="catalytic activity">
    <reaction evidence="3 4">
        <text>[thioredoxin]-disulfide + L-methionine + H2O = L-methionine (S)-S-oxide + [thioredoxin]-dithiol</text>
        <dbReference type="Rhea" id="RHEA:19993"/>
        <dbReference type="Rhea" id="RHEA-COMP:10698"/>
        <dbReference type="Rhea" id="RHEA-COMP:10700"/>
        <dbReference type="ChEBI" id="CHEBI:15377"/>
        <dbReference type="ChEBI" id="CHEBI:29950"/>
        <dbReference type="ChEBI" id="CHEBI:50058"/>
        <dbReference type="ChEBI" id="CHEBI:57844"/>
        <dbReference type="ChEBI" id="CHEBI:58772"/>
        <dbReference type="EC" id="1.8.4.11"/>
    </reaction>
</comment>
<dbReference type="InterPro" id="IPR002569">
    <property type="entry name" value="Met_Sox_Rdtase_MsrA_dom"/>
</dbReference>
<dbReference type="EMBL" id="CDOE01000059">
    <property type="protein sequence ID" value="CEN35702.1"/>
    <property type="molecule type" value="Genomic_DNA"/>
</dbReference>
<organism evidence="5 6">
    <name type="scientific">Capnocytophaga canimorsus</name>
    <dbReference type="NCBI Taxonomy" id="28188"/>
    <lineage>
        <taxon>Bacteria</taxon>
        <taxon>Pseudomonadati</taxon>
        <taxon>Bacteroidota</taxon>
        <taxon>Flavobacteriia</taxon>
        <taxon>Flavobacteriales</taxon>
        <taxon>Flavobacteriaceae</taxon>
        <taxon>Capnocytophaga</taxon>
    </lineage>
</organism>
<dbReference type="AlphaFoldDB" id="A0A0B7HCV8"/>